<dbReference type="EMBL" id="BGPR01002237">
    <property type="protein sequence ID" value="GBM70205.1"/>
    <property type="molecule type" value="Genomic_DNA"/>
</dbReference>
<dbReference type="Proteomes" id="UP000499080">
    <property type="component" value="Unassembled WGS sequence"/>
</dbReference>
<sequence>MKKTILESAVPLLSLPVPRPGGRITPMDSTCTRPCIWRIVRGIVCPRMSRPVRHHSCHQAIMARFARWNAALFNELQILLHNLLQFLHLHTSAPY</sequence>
<accession>A0A4Y2HY82</accession>
<gene>
    <name evidence="1" type="ORF">AVEN_60134_1</name>
</gene>
<reference evidence="1 2" key="1">
    <citation type="journal article" date="2019" name="Sci. Rep.">
        <title>Orb-weaving spider Araneus ventricosus genome elucidates the spidroin gene catalogue.</title>
        <authorList>
            <person name="Kono N."/>
            <person name="Nakamura H."/>
            <person name="Ohtoshi R."/>
            <person name="Moran D.A.P."/>
            <person name="Shinohara A."/>
            <person name="Yoshida Y."/>
            <person name="Fujiwara M."/>
            <person name="Mori M."/>
            <person name="Tomita M."/>
            <person name="Arakawa K."/>
        </authorList>
    </citation>
    <scope>NUCLEOTIDE SEQUENCE [LARGE SCALE GENOMIC DNA]</scope>
</reference>
<evidence type="ECO:0000313" key="1">
    <source>
        <dbReference type="EMBL" id="GBM70205.1"/>
    </source>
</evidence>
<proteinExistence type="predicted"/>
<organism evidence="1 2">
    <name type="scientific">Araneus ventricosus</name>
    <name type="common">Orbweaver spider</name>
    <name type="synonym">Epeira ventricosa</name>
    <dbReference type="NCBI Taxonomy" id="182803"/>
    <lineage>
        <taxon>Eukaryota</taxon>
        <taxon>Metazoa</taxon>
        <taxon>Ecdysozoa</taxon>
        <taxon>Arthropoda</taxon>
        <taxon>Chelicerata</taxon>
        <taxon>Arachnida</taxon>
        <taxon>Araneae</taxon>
        <taxon>Araneomorphae</taxon>
        <taxon>Entelegynae</taxon>
        <taxon>Araneoidea</taxon>
        <taxon>Araneidae</taxon>
        <taxon>Araneus</taxon>
    </lineage>
</organism>
<dbReference type="AlphaFoldDB" id="A0A4Y2HY82"/>
<evidence type="ECO:0000313" key="2">
    <source>
        <dbReference type="Proteomes" id="UP000499080"/>
    </source>
</evidence>
<name>A0A4Y2HY82_ARAVE</name>
<keyword evidence="2" id="KW-1185">Reference proteome</keyword>
<protein>
    <submittedName>
        <fullName evidence="1">Uncharacterized protein</fullName>
    </submittedName>
</protein>
<comment type="caution">
    <text evidence="1">The sequence shown here is derived from an EMBL/GenBank/DDBJ whole genome shotgun (WGS) entry which is preliminary data.</text>
</comment>